<comment type="caution">
    <text evidence="1">The sequence shown here is derived from an EMBL/GenBank/DDBJ whole genome shotgun (WGS) entry which is preliminary data.</text>
</comment>
<sequence>MSHPQPPQRQPTPPEIEKYTRTLHNVALGALIACPILALLPPRKLDFFTWGLIGTTGYSANYLTRERSGRSIWQYVSGVQPHHMQTIPAHEQATLHRDLQQSKQELQRPRPEVVSVSDQLQTTQSQREVWKAQREREIQDDLDVGKGFGDMIADQIWEVWNWGKKSEEEEE</sequence>
<proteinExistence type="predicted"/>
<accession>A0AAN7TQ87</accession>
<dbReference type="EMBL" id="JAVRRL010000001">
    <property type="protein sequence ID" value="KAK5118877.1"/>
    <property type="molecule type" value="Genomic_DNA"/>
</dbReference>
<name>A0AAN7TQ87_9PEZI</name>
<protein>
    <submittedName>
        <fullName evidence="1">Uncharacterized protein</fullName>
    </submittedName>
</protein>
<dbReference type="Proteomes" id="UP001310890">
    <property type="component" value="Unassembled WGS sequence"/>
</dbReference>
<dbReference type="AlphaFoldDB" id="A0AAN7TQ87"/>
<reference evidence="1" key="1">
    <citation type="submission" date="2023-08" db="EMBL/GenBank/DDBJ databases">
        <title>Black Yeasts Isolated from many extreme environments.</title>
        <authorList>
            <person name="Coleine C."/>
            <person name="Stajich J.E."/>
            <person name="Selbmann L."/>
        </authorList>
    </citation>
    <scope>NUCLEOTIDE SEQUENCE</scope>
    <source>
        <strain evidence="1">CCFEE 5401</strain>
    </source>
</reference>
<evidence type="ECO:0000313" key="1">
    <source>
        <dbReference type="EMBL" id="KAK5118877.1"/>
    </source>
</evidence>
<organism evidence="1 2">
    <name type="scientific">Meristemomyces frigidus</name>
    <dbReference type="NCBI Taxonomy" id="1508187"/>
    <lineage>
        <taxon>Eukaryota</taxon>
        <taxon>Fungi</taxon>
        <taxon>Dikarya</taxon>
        <taxon>Ascomycota</taxon>
        <taxon>Pezizomycotina</taxon>
        <taxon>Dothideomycetes</taxon>
        <taxon>Dothideomycetidae</taxon>
        <taxon>Mycosphaerellales</taxon>
        <taxon>Teratosphaeriaceae</taxon>
        <taxon>Meristemomyces</taxon>
    </lineage>
</organism>
<gene>
    <name evidence="1" type="ORF">LTR62_000087</name>
</gene>
<evidence type="ECO:0000313" key="2">
    <source>
        <dbReference type="Proteomes" id="UP001310890"/>
    </source>
</evidence>